<feature type="signal peptide" evidence="1">
    <location>
        <begin position="1"/>
        <end position="20"/>
    </location>
</feature>
<protein>
    <submittedName>
        <fullName evidence="2">Uncharacterized protein</fullName>
    </submittedName>
</protein>
<proteinExistence type="predicted"/>
<dbReference type="AlphaFoldDB" id="A0A1Y2DZ98"/>
<dbReference type="Proteomes" id="UP000193467">
    <property type="component" value="Unassembled WGS sequence"/>
</dbReference>
<accession>A0A1Y2DZ98</accession>
<name>A0A1Y2DZ98_9BASI</name>
<sequence>MMLMLPTVAAFASLVAGAEAWTQLAAGNYLESGSISSTLRWQSSGFLASGGCTSSWGIKKCYSLKLGGVGTNLQSTTATDYNSKLKTLSAAPTTQEGWENLAAADDDNLEAYFNAFPAAYSSNFADVKLMARQVVQNCSSGGGNGTEPPPPPSPRQRIEFLSWPGAAAGQTWKYTWKTRYGTTSTGDNFNHIWQILRRDACGGASVTMDLRQGQVQIRDNVKPCGSNNICASTPVSNWFNKVVVHTMIIRYGIRGSINYSAVESGKPKVSLIKYSRLGDVGASASLKAGMYRASVTGVAPASVWIGDWTATRTN</sequence>
<dbReference type="EMBL" id="MCGR01000066">
    <property type="protein sequence ID" value="ORY64628.1"/>
    <property type="molecule type" value="Genomic_DNA"/>
</dbReference>
<reference evidence="2 3" key="1">
    <citation type="submission" date="2016-07" db="EMBL/GenBank/DDBJ databases">
        <title>Pervasive Adenine N6-methylation of Active Genes in Fungi.</title>
        <authorList>
            <consortium name="DOE Joint Genome Institute"/>
            <person name="Mondo S.J."/>
            <person name="Dannebaum R.O."/>
            <person name="Kuo R.C."/>
            <person name="Labutti K."/>
            <person name="Haridas S."/>
            <person name="Kuo A."/>
            <person name="Salamov A."/>
            <person name="Ahrendt S.R."/>
            <person name="Lipzen A."/>
            <person name="Sullivan W."/>
            <person name="Andreopoulos W.B."/>
            <person name="Clum A."/>
            <person name="Lindquist E."/>
            <person name="Daum C."/>
            <person name="Ramamoorthy G.K."/>
            <person name="Gryganskyi A."/>
            <person name="Culley D."/>
            <person name="Magnuson J.K."/>
            <person name="James T.Y."/>
            <person name="O'Malley M.A."/>
            <person name="Stajich J.E."/>
            <person name="Spatafora J.W."/>
            <person name="Visel A."/>
            <person name="Grigoriev I.V."/>
        </authorList>
    </citation>
    <scope>NUCLEOTIDE SEQUENCE [LARGE SCALE GENOMIC DNA]</scope>
    <source>
        <strain evidence="2 3">62-1032</strain>
    </source>
</reference>
<evidence type="ECO:0000256" key="1">
    <source>
        <dbReference type="SAM" id="SignalP"/>
    </source>
</evidence>
<comment type="caution">
    <text evidence="2">The sequence shown here is derived from an EMBL/GenBank/DDBJ whole genome shotgun (WGS) entry which is preliminary data.</text>
</comment>
<dbReference type="InParanoid" id="A0A1Y2DZ98"/>
<organism evidence="2 3">
    <name type="scientific">Leucosporidium creatinivorum</name>
    <dbReference type="NCBI Taxonomy" id="106004"/>
    <lineage>
        <taxon>Eukaryota</taxon>
        <taxon>Fungi</taxon>
        <taxon>Dikarya</taxon>
        <taxon>Basidiomycota</taxon>
        <taxon>Pucciniomycotina</taxon>
        <taxon>Microbotryomycetes</taxon>
        <taxon>Leucosporidiales</taxon>
        <taxon>Leucosporidium</taxon>
    </lineage>
</organism>
<keyword evidence="1" id="KW-0732">Signal</keyword>
<dbReference type="OrthoDB" id="2538281at2759"/>
<evidence type="ECO:0000313" key="3">
    <source>
        <dbReference type="Proteomes" id="UP000193467"/>
    </source>
</evidence>
<evidence type="ECO:0000313" key="2">
    <source>
        <dbReference type="EMBL" id="ORY64628.1"/>
    </source>
</evidence>
<keyword evidence="3" id="KW-1185">Reference proteome</keyword>
<feature type="chain" id="PRO_5011965759" evidence="1">
    <location>
        <begin position="21"/>
        <end position="314"/>
    </location>
</feature>
<gene>
    <name evidence="2" type="ORF">BCR35DRAFT_326611</name>
</gene>